<sequence length="151" mass="17399">MSMSWVRSPASYQTWQQPGYHGYNPVTTIPSHYFNTQLAAPSNLNPYQQNIISHPQGESNSFFIPPYHHVSSPPSYLQATTRNLVGFVTPHSLPGIAANLPRLSHHIYHYPRVFSRPRHHQFTRGPFSRSFPRHQEFPDVVLNSLRDLNLQ</sequence>
<dbReference type="EMBL" id="MU826829">
    <property type="protein sequence ID" value="KAJ7373830.1"/>
    <property type="molecule type" value="Genomic_DNA"/>
</dbReference>
<organism evidence="1 2">
    <name type="scientific">Desmophyllum pertusum</name>
    <dbReference type="NCBI Taxonomy" id="174260"/>
    <lineage>
        <taxon>Eukaryota</taxon>
        <taxon>Metazoa</taxon>
        <taxon>Cnidaria</taxon>
        <taxon>Anthozoa</taxon>
        <taxon>Hexacorallia</taxon>
        <taxon>Scleractinia</taxon>
        <taxon>Caryophylliina</taxon>
        <taxon>Caryophylliidae</taxon>
        <taxon>Desmophyllum</taxon>
    </lineage>
</organism>
<accession>A0A9X0CSA0</accession>
<proteinExistence type="predicted"/>
<comment type="caution">
    <text evidence="1">The sequence shown here is derived from an EMBL/GenBank/DDBJ whole genome shotgun (WGS) entry which is preliminary data.</text>
</comment>
<dbReference type="OrthoDB" id="5976522at2759"/>
<dbReference type="Proteomes" id="UP001163046">
    <property type="component" value="Unassembled WGS sequence"/>
</dbReference>
<evidence type="ECO:0000313" key="1">
    <source>
        <dbReference type="EMBL" id="KAJ7373830.1"/>
    </source>
</evidence>
<evidence type="ECO:0000313" key="2">
    <source>
        <dbReference type="Proteomes" id="UP001163046"/>
    </source>
</evidence>
<gene>
    <name evidence="1" type="ORF">OS493_009152</name>
</gene>
<protein>
    <submittedName>
        <fullName evidence="1">Uncharacterized protein</fullName>
    </submittedName>
</protein>
<keyword evidence="2" id="KW-1185">Reference proteome</keyword>
<dbReference type="AlphaFoldDB" id="A0A9X0CSA0"/>
<name>A0A9X0CSA0_9CNID</name>
<reference evidence="1" key="1">
    <citation type="submission" date="2023-01" db="EMBL/GenBank/DDBJ databases">
        <title>Genome assembly of the deep-sea coral Lophelia pertusa.</title>
        <authorList>
            <person name="Herrera S."/>
            <person name="Cordes E."/>
        </authorList>
    </citation>
    <scope>NUCLEOTIDE SEQUENCE</scope>
    <source>
        <strain evidence="1">USNM1676648</strain>
        <tissue evidence="1">Polyp</tissue>
    </source>
</reference>